<evidence type="ECO:0000259" key="1">
    <source>
        <dbReference type="Pfam" id="PF19054"/>
    </source>
</evidence>
<dbReference type="Pfam" id="PF19054">
    <property type="entry name" value="DUF5753"/>
    <property type="match status" value="1"/>
</dbReference>
<dbReference type="EMBL" id="BAAAYL010000001">
    <property type="protein sequence ID" value="GAA3370918.1"/>
    <property type="molecule type" value="Genomic_DNA"/>
</dbReference>
<protein>
    <recommendedName>
        <fullName evidence="1">DUF5753 domain-containing protein</fullName>
    </recommendedName>
</protein>
<evidence type="ECO:0000313" key="2">
    <source>
        <dbReference type="EMBL" id="GAA3370918.1"/>
    </source>
</evidence>
<name>A0ABP6S8M2_9ACTN</name>
<gene>
    <name evidence="2" type="ORF">GCM10020367_19470</name>
</gene>
<sequence>MSLLAAVPALGEIVAAARSPWRERAPVRHLDPQPVRRVLPFMAGEHAGLIGSFTTMRFDDDPDIVYSEDLISGHMTANPRRSRKPYFVTPACRPPLSPWRIRRH</sequence>
<proteinExistence type="predicted"/>
<feature type="domain" description="DUF5753" evidence="1">
    <location>
        <begin position="37"/>
        <end position="82"/>
    </location>
</feature>
<evidence type="ECO:0000313" key="3">
    <source>
        <dbReference type="Proteomes" id="UP001499990"/>
    </source>
</evidence>
<comment type="caution">
    <text evidence="2">The sequence shown here is derived from an EMBL/GenBank/DDBJ whole genome shotgun (WGS) entry which is preliminary data.</text>
</comment>
<organism evidence="2 3">
    <name type="scientific">Streptomyces sannanensis</name>
    <dbReference type="NCBI Taxonomy" id="285536"/>
    <lineage>
        <taxon>Bacteria</taxon>
        <taxon>Bacillati</taxon>
        <taxon>Actinomycetota</taxon>
        <taxon>Actinomycetes</taxon>
        <taxon>Kitasatosporales</taxon>
        <taxon>Streptomycetaceae</taxon>
        <taxon>Streptomyces</taxon>
    </lineage>
</organism>
<dbReference type="InterPro" id="IPR043917">
    <property type="entry name" value="DUF5753"/>
</dbReference>
<accession>A0ABP6S8M2</accession>
<keyword evidence="3" id="KW-1185">Reference proteome</keyword>
<dbReference type="Proteomes" id="UP001499990">
    <property type="component" value="Unassembled WGS sequence"/>
</dbReference>
<reference evidence="3" key="1">
    <citation type="journal article" date="2019" name="Int. J. Syst. Evol. Microbiol.">
        <title>The Global Catalogue of Microorganisms (GCM) 10K type strain sequencing project: providing services to taxonomists for standard genome sequencing and annotation.</title>
        <authorList>
            <consortium name="The Broad Institute Genomics Platform"/>
            <consortium name="The Broad Institute Genome Sequencing Center for Infectious Disease"/>
            <person name="Wu L."/>
            <person name="Ma J."/>
        </authorList>
    </citation>
    <scope>NUCLEOTIDE SEQUENCE [LARGE SCALE GENOMIC DNA]</scope>
    <source>
        <strain evidence="3">JCM 9651</strain>
    </source>
</reference>